<evidence type="ECO:0000256" key="3">
    <source>
        <dbReference type="ARBA" id="ARBA00004922"/>
    </source>
</evidence>
<feature type="region of interest" description="Disordered" evidence="23">
    <location>
        <begin position="1774"/>
        <end position="1817"/>
    </location>
</feature>
<evidence type="ECO:0000256" key="23">
    <source>
        <dbReference type="SAM" id="MobiDB-lite"/>
    </source>
</evidence>
<dbReference type="InterPro" id="IPR001283">
    <property type="entry name" value="CRISP-related"/>
</dbReference>
<keyword evidence="12" id="KW-0735">Signal-anchor</keyword>
<keyword evidence="9 24" id="KW-0812">Transmembrane</keyword>
<keyword evidence="11" id="KW-0547">Nucleotide-binding</keyword>
<evidence type="ECO:0000256" key="1">
    <source>
        <dbReference type="ARBA" id="ARBA00001936"/>
    </source>
</evidence>
<keyword evidence="7" id="KW-0328">Glycosyltransferase</keyword>
<evidence type="ECO:0000256" key="9">
    <source>
        <dbReference type="ARBA" id="ARBA00022692"/>
    </source>
</evidence>
<evidence type="ECO:0000256" key="12">
    <source>
        <dbReference type="ARBA" id="ARBA00022968"/>
    </source>
</evidence>
<keyword evidence="10" id="KW-0479">Metal-binding</keyword>
<feature type="compositionally biased region" description="Basic residues" evidence="23">
    <location>
        <begin position="2362"/>
        <end position="2376"/>
    </location>
</feature>
<dbReference type="PANTHER" id="PTHR10334">
    <property type="entry name" value="CYSTEINE-RICH SECRETORY PROTEIN-RELATED"/>
    <property type="match status" value="1"/>
</dbReference>
<feature type="transmembrane region" description="Helical" evidence="24">
    <location>
        <begin position="1698"/>
        <end position="1721"/>
    </location>
</feature>
<dbReference type="Gene3D" id="3.40.33.10">
    <property type="entry name" value="CAP"/>
    <property type="match status" value="8"/>
</dbReference>
<evidence type="ECO:0000256" key="19">
    <source>
        <dbReference type="ARBA" id="ARBA00041226"/>
    </source>
</evidence>
<dbReference type="PRINTS" id="PR00837">
    <property type="entry name" value="V5TPXLIKE"/>
</dbReference>
<dbReference type="InterPro" id="IPR018244">
    <property type="entry name" value="Allrgn_V5/Tpx1_CS"/>
</dbReference>
<evidence type="ECO:0000256" key="7">
    <source>
        <dbReference type="ARBA" id="ARBA00022676"/>
    </source>
</evidence>
<keyword evidence="14 24" id="KW-0472">Membrane</keyword>
<feature type="domain" description="SCP" evidence="25">
    <location>
        <begin position="1033"/>
        <end position="1164"/>
    </location>
</feature>
<dbReference type="InterPro" id="IPR003378">
    <property type="entry name" value="Fringe-like_glycosylTrfase"/>
</dbReference>
<protein>
    <recommendedName>
        <fullName evidence="18">Glycoprotein-N-acetylgalactosamine 3-beta-galactosyltransferase 1</fullName>
        <ecNumber evidence="6">2.4.1.122</ecNumber>
    </recommendedName>
    <alternativeName>
        <fullName evidence="20">Core 1 O-glycan T-synthase</fullName>
    </alternativeName>
    <alternativeName>
        <fullName evidence="21">Core 1 UDP-galactose:N-acetylgalactosamine-alpha-R beta 1,3-galactosyltransferase 1</fullName>
    </alternativeName>
    <alternativeName>
        <fullName evidence="19">Core 1 beta1,3-galactosyltransferase 1</fullName>
    </alternativeName>
</protein>
<evidence type="ECO:0000256" key="5">
    <source>
        <dbReference type="ARBA" id="ARBA00011748"/>
    </source>
</evidence>
<evidence type="ECO:0000256" key="6">
    <source>
        <dbReference type="ARBA" id="ARBA00012557"/>
    </source>
</evidence>
<dbReference type="GO" id="GO:0005576">
    <property type="term" value="C:extracellular region"/>
    <property type="evidence" value="ECO:0007669"/>
    <property type="project" value="InterPro"/>
</dbReference>
<dbReference type="GO" id="GO:0016020">
    <property type="term" value="C:membrane"/>
    <property type="evidence" value="ECO:0007669"/>
    <property type="project" value="UniProtKB-SubCell"/>
</dbReference>
<dbReference type="WBParaSite" id="TCONS_00011123.p1">
    <property type="protein sequence ID" value="TCONS_00011123.p1"/>
    <property type="gene ID" value="XLOC_005232"/>
</dbReference>
<feature type="domain" description="SCP" evidence="25">
    <location>
        <begin position="213"/>
        <end position="344"/>
    </location>
</feature>
<evidence type="ECO:0000256" key="4">
    <source>
        <dbReference type="ARBA" id="ARBA00006462"/>
    </source>
</evidence>
<comment type="subcellular location">
    <subcellularLocation>
        <location evidence="2">Membrane</location>
        <topology evidence="2">Single-pass type II membrane protein</topology>
    </subcellularLocation>
</comment>
<evidence type="ECO:0000313" key="27">
    <source>
        <dbReference type="WBParaSite" id="TCONS_00011123.p1"/>
    </source>
</evidence>
<comment type="function">
    <text evidence="22">Glycosyltransferase that generates the core 1 O-glycan Gal-beta1-3GalNAc-alpha1-Ser/Thr (T antigen), which is a precursor for many extended O-glycans in glycoproteins.</text>
</comment>
<dbReference type="Proteomes" id="UP000035681">
    <property type="component" value="Unplaced"/>
</dbReference>
<evidence type="ECO:0000256" key="13">
    <source>
        <dbReference type="ARBA" id="ARBA00022989"/>
    </source>
</evidence>
<feature type="domain" description="SCP" evidence="25">
    <location>
        <begin position="465"/>
        <end position="596"/>
    </location>
</feature>
<evidence type="ECO:0000256" key="2">
    <source>
        <dbReference type="ARBA" id="ARBA00004606"/>
    </source>
</evidence>
<feature type="compositionally biased region" description="Low complexity" evidence="23">
    <location>
        <begin position="1807"/>
        <end position="1817"/>
    </location>
</feature>
<evidence type="ECO:0000259" key="25">
    <source>
        <dbReference type="SMART" id="SM00198"/>
    </source>
</evidence>
<evidence type="ECO:0000313" key="26">
    <source>
        <dbReference type="Proteomes" id="UP000035681"/>
    </source>
</evidence>
<evidence type="ECO:0000256" key="17">
    <source>
        <dbReference type="ARBA" id="ARBA00023211"/>
    </source>
</evidence>
<feature type="compositionally biased region" description="Basic residues" evidence="23">
    <location>
        <begin position="1790"/>
        <end position="1806"/>
    </location>
</feature>
<comment type="cofactor">
    <cofactor evidence="1">
        <name>Mn(2+)</name>
        <dbReference type="ChEBI" id="CHEBI:29035"/>
    </cofactor>
</comment>
<sequence>IKMWSKSSLFIIILFLFKCFMICSGFTYHIRQMSYNGKFFFIYNGKHYDTFQEVMAQVEKDKEKYYRRLERAWSTRKTITYWERPLYLKTTPYPPQPVDTVSRFIKQPGPIDRPFSRTPRPPKIIGMPSTRLPTTGKVISTSTAQPIVATQTPPENRIPRKYIPNPRAVDKLYTFDVDEEKLKDSSGPFSEKVYDDVWKDYDYKKDYKTGYLDMRDRILEETNRYREAHRVDPLTYDYDLEKAAQGYAKYLGDRNLFQHDKRNKQKGWGENLAKMSASLGSLATKKWYDEVKLYDFSKNQFSYGTGHFTALVWKGTKKVGCGIYMKREMLYVVCKYSPPGNMRNKFAENVFPRLDSQSYTTSISYQQKTTNGKSIFIFNGKQYSTMNEMMKSIQNEYPNIFFQTSAIKNNNQSISKQFVDNNESCKSSKFDISRYKGTNVFSNRIFDSIWFDYDYNSDSSNNFIDMKKRFLKESNEYRKAHGAPQLEEDSYLASKAQSYAEYLSKINTLKHDPKNREDNFGENLGSASISIGHLIVKQWYDEIDKYDFDRGNFTPGTGHFTQLIWKKTLKVGFGVIEKNGNIFVVCKYSPPGNYIGDFKENFRRRKIKSLTILKMNYSSFYIYANGKTFTYYMETRNGVTKYIYNDKEYNSEDEMMDAIKKDFANFGPSGPTNTNQNTNHNTNQNTNQVDNSLANQISNRIWTNYYYEDDLRQGFPDMKRRIYQQTNNYRDLHGVPHLQVNHSLAYEAQQYAHQLAQTNNFAHDSRNRAKGWGENLAMGSPSIAHLAVKWWYDEIKAYDFSKPGFKSGTGHFTQLVWKNTRQVGCGVASNLKLVYVNLKRTAQKTLINNNQEDIPLRIKISRRIWANYNPKVDSKKGFFDMKRRIYLETNEFIKLHNLDLELLRGMVIYLWSVNILHQEIILVILKKIYIYANGRTFTYYIKPRNGVIKYIYNDKEYNTKKEMMDAAKKDFANFGPSGSKNINHNTNYNTNQNFNCNIKKNAKKVDNSLSGQISNRIWTNYYYEDDLKQGFPDMKRRLYQQTNDYRGLHGVPHLHVNNSLANEAQWYAHQLVKTNKFAHDSRNRANGWGENLAMGSPSIAHLAVKWWYDEIKAYNFSKPGFKRETGHFTQLVWKNTKQVGCGVASNLTFVYVVCKYYPPGNNLNHFPDNVLDILFFFKKFLFRLTVFDGMLCYEDSYNQLLNIITKRFKVYSDFTKRENILLIILKMNYYLSLLYIFITLFLNYFYINCFNINFTVITINGRSFYHYNGKNYYSKDAMIKDIRKNLKRTAQKTLINNNQEDIPLRIKISRRIWANYNPKVDSKKGFFDMKRRIYLETNEFRKLHNIPILTINRNLAYEAQKQANYLAQINRMAHDRRNNVNKWGENLAMGSLSVAHFGVRRWYNEIKNYNFDNPKYKKGIGHFTQLVWKNTKQVGCGVAFNGKIVYTGNLGKMFQDQCMNKTVNGETTYHFNNKTYNTENAMMDAIKAFLAKSGYSLSTSTNKNTNHNTNHNANQNTNQNINQNTNQGTTSLSTEISNRIWTNYYYEDDTRNNFYDMKRRMYLQTNDYRSLHGVPKLEINETLAYEAQQYANKLADIDQLVHDKKNRENDWGENLAMGSPTIANFAVKWWYDEIKDYDFNNHGFKSGIGHFTQLIWKDSKQVGCGVASNGNHVYVVCKYYPAGNYMGEFEDNNYFAKLLFIMLILDFLLYFISSFVFLTLIDCACYIPKIDEPGWVYYCDENYYNTYWEVKTICKAKNPSARVFMIRKDSTTTTPKVTTTTRATTTTKKSSNKKPPKKTKKTKKPKSTTTPKVTTTTTTQKIITTTIPSSAFDIGKLRNEYYYQTNKYRELHGVPKLKSSPTLEAAAQAYAEKLAKNYKGYLDHDSNKQYGENLATDYHGKQHNSVQRWYAESVKYDYNKPGYKPGIGHFTQLVWKSTTEQGCGFARATGIYSMFDIVVCKYYPRGNNLNLIAQNPRQLKKQPNIDITKNDYFNEYHQNTDRLRVPEKLSKRIRIFCYILTGKKYHKKRAIHIKNTWAKRCNKYIFMSSVDDPSLPSINLNVSEGRNHLWGKTKSAFKYIYQNYYNDYDWFLKADDDTYVVMENLRLMLLGHSANQSIYFGCKFKPFVKQGYMSGGAGYILSKKALKKFVTEALPSPGKCRQDDGGSEDVEMGKCLENVGVVAGDSRDSNGYHRFFPERPNFHLNSNRKYRNNWIWSYTYYPMKKGPSCCSDYAISFHYINSDLLYVMDYLIYHLKTFGQFSLFDEKLILKNRYESIDKIEDEIIESAFILANNNTKVHNTILLLSYTITARRHVFSISRIITDQDIIKVVKTKNPNLIFIGADKDKLIKIVDKKIPSKSKKITSTKKPKLSKTTKKPIVSKTSTTSGPNLNVNVTNKSPLDYSQIIRKFYQDTNYYRKKHGVPNLKINPFLQLLAKKHALKMANSNEMTHDTDKNYGENLAFSDDSGNDAVKKWYDEIAKYDYNKPEFSYATSHFTALVWKSTTEMGCGLAQSTKTKRTFVCCKYNKPGNIKGEFKENVLPAKN</sequence>
<feature type="domain" description="SCP" evidence="25">
    <location>
        <begin position="1836"/>
        <end position="1970"/>
    </location>
</feature>
<dbReference type="FunFam" id="3.90.550.50:FF:000017">
    <property type="entry name" value="Glycoprotein-N-acetylgalactosamine 3-beta-galactosyltransferase 1"/>
    <property type="match status" value="1"/>
</dbReference>
<feature type="region of interest" description="Disordered" evidence="23">
    <location>
        <begin position="2362"/>
        <end position="2393"/>
    </location>
</feature>
<evidence type="ECO:0000256" key="16">
    <source>
        <dbReference type="ARBA" id="ARBA00023180"/>
    </source>
</evidence>
<feature type="domain" description="SCP" evidence="25">
    <location>
        <begin position="1557"/>
        <end position="1687"/>
    </location>
</feature>
<dbReference type="SUPFAM" id="SSF55797">
    <property type="entry name" value="PR-1-like"/>
    <property type="match status" value="8"/>
</dbReference>
<proteinExistence type="inferred from homology"/>
<dbReference type="GO" id="GO:0000166">
    <property type="term" value="F:nucleotide binding"/>
    <property type="evidence" value="ECO:0007669"/>
    <property type="project" value="UniProtKB-KW"/>
</dbReference>
<comment type="similarity">
    <text evidence="4">Belongs to the glycosyltransferase 31 family. Beta3-Gal-T subfamily.</text>
</comment>
<dbReference type="PROSITE" id="PS01009">
    <property type="entry name" value="CRISP_1"/>
    <property type="match status" value="7"/>
</dbReference>
<reference evidence="27" key="1">
    <citation type="submission" date="2024-02" db="UniProtKB">
        <authorList>
            <consortium name="WormBaseParasite"/>
        </authorList>
    </citation>
    <scope>IDENTIFICATION</scope>
</reference>
<feature type="region of interest" description="Disordered" evidence="23">
    <location>
        <begin position="111"/>
        <end position="132"/>
    </location>
</feature>
<dbReference type="InterPro" id="IPR034113">
    <property type="entry name" value="SCP_GAPR1-like"/>
</dbReference>
<feature type="domain" description="SCP" evidence="25">
    <location>
        <begin position="2405"/>
        <end position="2534"/>
    </location>
</feature>
<feature type="domain" description="SCP" evidence="25">
    <location>
        <begin position="1328"/>
        <end position="1452"/>
    </location>
</feature>
<dbReference type="GO" id="GO:0016263">
    <property type="term" value="F:glycoprotein-N-acetylgalactosamine 3-beta-galactosyltransferase activity"/>
    <property type="evidence" value="ECO:0007669"/>
    <property type="project" value="UniProtKB-EC"/>
</dbReference>
<keyword evidence="17" id="KW-0464">Manganese</keyword>
<name>A0AAF5DED4_STRER</name>
<feature type="compositionally biased region" description="Low complexity" evidence="23">
    <location>
        <begin position="1774"/>
        <end position="1789"/>
    </location>
</feature>
<dbReference type="Pfam" id="PF02434">
    <property type="entry name" value="Fringe"/>
    <property type="match status" value="1"/>
</dbReference>
<keyword evidence="13 24" id="KW-1133">Transmembrane helix</keyword>
<organism evidence="26 27">
    <name type="scientific">Strongyloides stercoralis</name>
    <name type="common">Threadworm</name>
    <dbReference type="NCBI Taxonomy" id="6248"/>
    <lineage>
        <taxon>Eukaryota</taxon>
        <taxon>Metazoa</taxon>
        <taxon>Ecdysozoa</taxon>
        <taxon>Nematoda</taxon>
        <taxon>Chromadorea</taxon>
        <taxon>Rhabditida</taxon>
        <taxon>Tylenchina</taxon>
        <taxon>Panagrolaimomorpha</taxon>
        <taxon>Strongyloidoidea</taxon>
        <taxon>Strongyloididae</taxon>
        <taxon>Strongyloides</taxon>
    </lineage>
</organism>
<feature type="domain" description="SCP" evidence="25">
    <location>
        <begin position="717"/>
        <end position="848"/>
    </location>
</feature>
<evidence type="ECO:0000256" key="21">
    <source>
        <dbReference type="ARBA" id="ARBA00043065"/>
    </source>
</evidence>
<dbReference type="Pfam" id="PF00188">
    <property type="entry name" value="CAP"/>
    <property type="match status" value="8"/>
</dbReference>
<evidence type="ECO:0000256" key="10">
    <source>
        <dbReference type="ARBA" id="ARBA00022723"/>
    </source>
</evidence>
<feature type="transmembrane region" description="Helical" evidence="24">
    <location>
        <begin position="1229"/>
        <end position="1247"/>
    </location>
</feature>
<feature type="compositionally biased region" description="Polar residues" evidence="23">
    <location>
        <begin position="2381"/>
        <end position="2393"/>
    </location>
</feature>
<keyword evidence="8" id="KW-0808">Transferase</keyword>
<dbReference type="FunFam" id="3.40.33.10:FF:000010">
    <property type="entry name" value="Predicted protein"/>
    <property type="match status" value="5"/>
</dbReference>
<evidence type="ECO:0000256" key="15">
    <source>
        <dbReference type="ARBA" id="ARBA00023157"/>
    </source>
</evidence>
<comment type="subunit">
    <text evidence="5">Homodimer; disulfide-linked.</text>
</comment>
<comment type="pathway">
    <text evidence="3">Protein modification; protein glycosylation.</text>
</comment>
<evidence type="ECO:0000256" key="20">
    <source>
        <dbReference type="ARBA" id="ARBA00042009"/>
    </source>
</evidence>
<keyword evidence="15" id="KW-1015">Disulfide bond</keyword>
<evidence type="ECO:0000256" key="18">
    <source>
        <dbReference type="ARBA" id="ARBA00040898"/>
    </source>
</evidence>
<keyword evidence="26" id="KW-1185">Reference proteome</keyword>
<evidence type="ECO:0000256" key="24">
    <source>
        <dbReference type="SAM" id="Phobius"/>
    </source>
</evidence>
<dbReference type="CDD" id="cd05382">
    <property type="entry name" value="CAP_GAPR1-like"/>
    <property type="match status" value="8"/>
</dbReference>
<accession>A0AAF5DED4</accession>
<dbReference type="InterPro" id="IPR035940">
    <property type="entry name" value="CAP_sf"/>
</dbReference>
<dbReference type="InterPro" id="IPR014044">
    <property type="entry name" value="CAP_dom"/>
</dbReference>
<evidence type="ECO:0000256" key="22">
    <source>
        <dbReference type="ARBA" id="ARBA00059245"/>
    </source>
</evidence>
<keyword evidence="16" id="KW-0325">Glycoprotein</keyword>
<dbReference type="Gene3D" id="3.90.550.50">
    <property type="match status" value="1"/>
</dbReference>
<evidence type="ECO:0000256" key="11">
    <source>
        <dbReference type="ARBA" id="ARBA00022741"/>
    </source>
</evidence>
<dbReference type="GO" id="GO:0030145">
    <property type="term" value="F:manganese ion binding"/>
    <property type="evidence" value="ECO:0007669"/>
    <property type="project" value="UniProtKB-ARBA"/>
</dbReference>
<dbReference type="EC" id="2.4.1.122" evidence="6"/>
<dbReference type="SMART" id="SM00198">
    <property type="entry name" value="SCP"/>
    <property type="match status" value="8"/>
</dbReference>
<evidence type="ECO:0000256" key="14">
    <source>
        <dbReference type="ARBA" id="ARBA00023136"/>
    </source>
</evidence>
<evidence type="ECO:0000256" key="8">
    <source>
        <dbReference type="ARBA" id="ARBA00022679"/>
    </source>
</evidence>
<dbReference type="AlphaFoldDB" id="A0AAF5DED4"/>